<evidence type="ECO:0000313" key="2">
    <source>
        <dbReference type="EMBL" id="KAG2441340.1"/>
    </source>
</evidence>
<dbReference type="AlphaFoldDB" id="A0A835W6L7"/>
<dbReference type="Proteomes" id="UP000613740">
    <property type="component" value="Unassembled WGS sequence"/>
</dbReference>
<sequence length="172" mass="17261">MHTDTSSGTAARRLSGGGSSSSSSVISEQGSLADVATAMDLERKLQQYAQEARNKTKQVLAAAAVGFRDEISSGSGEDSEEELVDAAAFAADLGLRSGELNDIADAVVASLSEQTAMAAEPQAQSPPAGRPSNSRHTCVAELARHTGSRGASTTSSAGDSTAATAPSTCTAG</sequence>
<proteinExistence type="predicted"/>
<evidence type="ECO:0000256" key="1">
    <source>
        <dbReference type="SAM" id="MobiDB-lite"/>
    </source>
</evidence>
<evidence type="ECO:0000313" key="3">
    <source>
        <dbReference type="Proteomes" id="UP000613740"/>
    </source>
</evidence>
<organism evidence="2 3">
    <name type="scientific">Chlamydomonas schloesseri</name>
    <dbReference type="NCBI Taxonomy" id="2026947"/>
    <lineage>
        <taxon>Eukaryota</taxon>
        <taxon>Viridiplantae</taxon>
        <taxon>Chlorophyta</taxon>
        <taxon>core chlorophytes</taxon>
        <taxon>Chlorophyceae</taxon>
        <taxon>CS clade</taxon>
        <taxon>Chlamydomonadales</taxon>
        <taxon>Chlamydomonadaceae</taxon>
        <taxon>Chlamydomonas</taxon>
    </lineage>
</organism>
<keyword evidence="3" id="KW-1185">Reference proteome</keyword>
<feature type="region of interest" description="Disordered" evidence="1">
    <location>
        <begin position="1"/>
        <end position="30"/>
    </location>
</feature>
<feature type="region of interest" description="Disordered" evidence="1">
    <location>
        <begin position="115"/>
        <end position="172"/>
    </location>
</feature>
<name>A0A835W6L7_9CHLO</name>
<reference evidence="2" key="1">
    <citation type="journal article" date="2020" name="bioRxiv">
        <title>Comparative genomics of Chlamydomonas.</title>
        <authorList>
            <person name="Craig R.J."/>
            <person name="Hasan A.R."/>
            <person name="Ness R.W."/>
            <person name="Keightley P.D."/>
        </authorList>
    </citation>
    <scope>NUCLEOTIDE SEQUENCE</scope>
    <source>
        <strain evidence="2">CCAP 11/173</strain>
    </source>
</reference>
<feature type="compositionally biased region" description="Low complexity" evidence="1">
    <location>
        <begin position="148"/>
        <end position="172"/>
    </location>
</feature>
<protein>
    <submittedName>
        <fullName evidence="2">Uncharacterized protein</fullName>
    </submittedName>
</protein>
<gene>
    <name evidence="2" type="ORF">HYH02_009933</name>
</gene>
<comment type="caution">
    <text evidence="2">The sequence shown here is derived from an EMBL/GenBank/DDBJ whole genome shotgun (WGS) entry which is preliminary data.</text>
</comment>
<dbReference type="EMBL" id="JAEHOD010000035">
    <property type="protein sequence ID" value="KAG2441340.1"/>
    <property type="molecule type" value="Genomic_DNA"/>
</dbReference>
<accession>A0A835W6L7</accession>